<sequence length="464" mass="49164">MSLPDRPPTHHHRGASMSHRIRQTRAKRVTTTFAVLGVAALGLTACGPAVGSTDASGSTEVDWASIEPAESISFWTNHPGGSQEVEQQLVDGFTEETGIEVEIVTAGANYEEVSQRFQTAQTSGDVGDLVVMSDATWFTNHVNGSLLALDDAFAAAGGDTSTYNETLFDDYLYEDAHYAVPYARSTTIYYYNADHYAEAGLTEAPTTWEEVREHSLALVDAGVTDTAFSFPPAEDYPAWMMNNLVWGYGGGWSDEWDASAVTSDGTVEAVQFAQDAVQDGWANVSSGSPADDFAAGATSQFIGSTGSLGGVTETAGFEVGVAFLPGGPVEQELVVPTGGAGVAISAASTPEEQLAAAMLADHLTSAENTVAFSSQTGYMPVRSDADASALYAENPNFEVAVEQLESRTRTQDYLRVFLPGGDLALATALQRILTTDADVEESLAALQAELEGLYENDLRPQLEG</sequence>
<feature type="compositionally biased region" description="Basic residues" evidence="1">
    <location>
        <begin position="9"/>
        <end position="23"/>
    </location>
</feature>
<protein>
    <submittedName>
        <fullName evidence="2">ABC transporter substrate-binding protein</fullName>
    </submittedName>
</protein>
<dbReference type="CDD" id="cd14748">
    <property type="entry name" value="PBP2_UgpB"/>
    <property type="match status" value="1"/>
</dbReference>
<dbReference type="Gene3D" id="3.40.190.10">
    <property type="entry name" value="Periplasmic binding protein-like II"/>
    <property type="match status" value="1"/>
</dbReference>
<dbReference type="OrthoDB" id="2510110at2"/>
<dbReference type="AlphaFoldDB" id="A0A5M8QTL3"/>
<name>A0A5M8QTL3_9MICO</name>
<dbReference type="SUPFAM" id="SSF53850">
    <property type="entry name" value="Periplasmic binding protein-like II"/>
    <property type="match status" value="1"/>
</dbReference>
<evidence type="ECO:0000313" key="2">
    <source>
        <dbReference type="EMBL" id="KAA6437956.1"/>
    </source>
</evidence>
<dbReference type="InterPro" id="IPR006059">
    <property type="entry name" value="SBP"/>
</dbReference>
<organism evidence="2 3">
    <name type="scientific">Agrococcus sediminis</name>
    <dbReference type="NCBI Taxonomy" id="2599924"/>
    <lineage>
        <taxon>Bacteria</taxon>
        <taxon>Bacillati</taxon>
        <taxon>Actinomycetota</taxon>
        <taxon>Actinomycetes</taxon>
        <taxon>Micrococcales</taxon>
        <taxon>Microbacteriaceae</taxon>
        <taxon>Agrococcus</taxon>
    </lineage>
</organism>
<proteinExistence type="predicted"/>
<dbReference type="PANTHER" id="PTHR43649">
    <property type="entry name" value="ARABINOSE-BINDING PROTEIN-RELATED"/>
    <property type="match status" value="1"/>
</dbReference>
<evidence type="ECO:0000256" key="1">
    <source>
        <dbReference type="SAM" id="MobiDB-lite"/>
    </source>
</evidence>
<evidence type="ECO:0000313" key="3">
    <source>
        <dbReference type="Proteomes" id="UP000323221"/>
    </source>
</evidence>
<comment type="caution">
    <text evidence="2">The sequence shown here is derived from an EMBL/GenBank/DDBJ whole genome shotgun (WGS) entry which is preliminary data.</text>
</comment>
<dbReference type="EMBL" id="VOIR01000001">
    <property type="protein sequence ID" value="KAA6437956.1"/>
    <property type="molecule type" value="Genomic_DNA"/>
</dbReference>
<keyword evidence="3" id="KW-1185">Reference proteome</keyword>
<dbReference type="PANTHER" id="PTHR43649:SF30">
    <property type="entry name" value="ABC TRANSPORTER SUBSTRATE-BINDING PROTEIN"/>
    <property type="match status" value="1"/>
</dbReference>
<accession>A0A5M8QTL3</accession>
<feature type="region of interest" description="Disordered" evidence="1">
    <location>
        <begin position="1"/>
        <end position="23"/>
    </location>
</feature>
<reference evidence="2 3" key="1">
    <citation type="submission" date="2019-08" db="EMBL/GenBank/DDBJ databases">
        <title>Agrococcus lahaulensis sp. nov., isolated from a cold desert of the Indian Himalayas.</title>
        <authorList>
            <person name="Qu J.H."/>
        </authorList>
    </citation>
    <scope>NUCLEOTIDE SEQUENCE [LARGE SCALE GENOMIC DNA]</scope>
    <source>
        <strain evidence="2 3">NS18</strain>
    </source>
</reference>
<dbReference type="Pfam" id="PF13416">
    <property type="entry name" value="SBP_bac_8"/>
    <property type="match status" value="1"/>
</dbReference>
<dbReference type="Proteomes" id="UP000323221">
    <property type="component" value="Unassembled WGS sequence"/>
</dbReference>
<gene>
    <name evidence="2" type="ORF">FQ330_00220</name>
</gene>
<dbReference type="InterPro" id="IPR050490">
    <property type="entry name" value="Bact_solute-bd_prot1"/>
</dbReference>